<dbReference type="PROSITE" id="PS50949">
    <property type="entry name" value="HTH_GNTR"/>
    <property type="match status" value="1"/>
</dbReference>
<dbReference type="Gene3D" id="3.40.640.10">
    <property type="entry name" value="Type I PLP-dependent aspartate aminotransferase-like (Major domain)"/>
    <property type="match status" value="1"/>
</dbReference>
<accession>A0ABM6IK19</accession>
<comment type="similarity">
    <text evidence="1">In the C-terminal section; belongs to the class-I pyridoxal-phosphate-dependent aminotransferase family.</text>
</comment>
<organism evidence="7 8">
    <name type="scientific">Thioclava nitratireducens</name>
    <dbReference type="NCBI Taxonomy" id="1915078"/>
    <lineage>
        <taxon>Bacteria</taxon>
        <taxon>Pseudomonadati</taxon>
        <taxon>Pseudomonadota</taxon>
        <taxon>Alphaproteobacteria</taxon>
        <taxon>Rhodobacterales</taxon>
        <taxon>Paracoccaceae</taxon>
        <taxon>Thioclava</taxon>
    </lineage>
</organism>
<dbReference type="InterPro" id="IPR036390">
    <property type="entry name" value="WH_DNA-bd_sf"/>
</dbReference>
<keyword evidence="8" id="KW-1185">Reference proteome</keyword>
<dbReference type="Pfam" id="PF00155">
    <property type="entry name" value="Aminotran_1_2"/>
    <property type="match status" value="1"/>
</dbReference>
<evidence type="ECO:0000256" key="1">
    <source>
        <dbReference type="ARBA" id="ARBA00005384"/>
    </source>
</evidence>
<dbReference type="SUPFAM" id="SSF46785">
    <property type="entry name" value="Winged helix' DNA-binding domain"/>
    <property type="match status" value="1"/>
</dbReference>
<name>A0ABM6IK19_9RHOB</name>
<dbReference type="InterPro" id="IPR015424">
    <property type="entry name" value="PyrdxlP-dep_Trfase"/>
</dbReference>
<feature type="domain" description="HTH gntR-type" evidence="6">
    <location>
        <begin position="27"/>
        <end position="95"/>
    </location>
</feature>
<dbReference type="SUPFAM" id="SSF53383">
    <property type="entry name" value="PLP-dependent transferases"/>
    <property type="match status" value="1"/>
</dbReference>
<evidence type="ECO:0000256" key="5">
    <source>
        <dbReference type="ARBA" id="ARBA00023163"/>
    </source>
</evidence>
<keyword evidence="4" id="KW-0238">DNA-binding</keyword>
<dbReference type="EMBL" id="CP019437">
    <property type="protein sequence ID" value="AQS49161.1"/>
    <property type="molecule type" value="Genomic_DNA"/>
</dbReference>
<dbReference type="Gene3D" id="1.10.10.10">
    <property type="entry name" value="Winged helix-like DNA-binding domain superfamily/Winged helix DNA-binding domain"/>
    <property type="match status" value="1"/>
</dbReference>
<protein>
    <submittedName>
        <fullName evidence="7">GntR family transcriptional regulator</fullName>
    </submittedName>
</protein>
<dbReference type="PANTHER" id="PTHR46577">
    <property type="entry name" value="HTH-TYPE TRANSCRIPTIONAL REGULATORY PROTEIN GABR"/>
    <property type="match status" value="1"/>
</dbReference>
<dbReference type="InterPro" id="IPR036388">
    <property type="entry name" value="WH-like_DNA-bd_sf"/>
</dbReference>
<evidence type="ECO:0000259" key="6">
    <source>
        <dbReference type="PROSITE" id="PS50949"/>
    </source>
</evidence>
<dbReference type="CDD" id="cd07377">
    <property type="entry name" value="WHTH_GntR"/>
    <property type="match status" value="1"/>
</dbReference>
<dbReference type="Proteomes" id="UP000185622">
    <property type="component" value="Chromosome"/>
</dbReference>
<reference evidence="7 8" key="1">
    <citation type="submission" date="2017-01" db="EMBL/GenBank/DDBJ databases">
        <title>The complete genome sequence of a sulfur-oxidizing marine bacterium Thioclava sp. 25B10_4T.</title>
        <authorList>
            <person name="Liu Y."/>
            <person name="Lai Q."/>
            <person name="Shao Z."/>
        </authorList>
    </citation>
    <scope>NUCLEOTIDE SEQUENCE [LARGE SCALE GENOMIC DNA]</scope>
    <source>
        <strain evidence="7 8">25B10_4</strain>
    </source>
</reference>
<dbReference type="InterPro" id="IPR051446">
    <property type="entry name" value="HTH_trans_reg/aminotransferase"/>
</dbReference>
<dbReference type="InterPro" id="IPR004839">
    <property type="entry name" value="Aminotransferase_I/II_large"/>
</dbReference>
<dbReference type="RefSeq" id="WP_075774138.1">
    <property type="nucleotide sequence ID" value="NZ_CP019437.1"/>
</dbReference>
<evidence type="ECO:0000313" key="7">
    <source>
        <dbReference type="EMBL" id="AQS49161.1"/>
    </source>
</evidence>
<dbReference type="SMART" id="SM00345">
    <property type="entry name" value="HTH_GNTR"/>
    <property type="match status" value="1"/>
</dbReference>
<evidence type="ECO:0000256" key="2">
    <source>
        <dbReference type="ARBA" id="ARBA00022898"/>
    </source>
</evidence>
<dbReference type="InterPro" id="IPR000524">
    <property type="entry name" value="Tscrpt_reg_HTH_GntR"/>
</dbReference>
<gene>
    <name evidence="7" type="ORF">BMG03_16230</name>
</gene>
<keyword evidence="3" id="KW-0805">Transcription regulation</keyword>
<dbReference type="CDD" id="cd00609">
    <property type="entry name" value="AAT_like"/>
    <property type="match status" value="1"/>
</dbReference>
<proteinExistence type="inferred from homology"/>
<dbReference type="PRINTS" id="PR00035">
    <property type="entry name" value="HTHGNTR"/>
</dbReference>
<dbReference type="InterPro" id="IPR015421">
    <property type="entry name" value="PyrdxlP-dep_Trfase_major"/>
</dbReference>
<keyword evidence="5" id="KW-0804">Transcription</keyword>
<keyword evidence="2" id="KW-0663">Pyridoxal phosphate</keyword>
<evidence type="ECO:0000313" key="8">
    <source>
        <dbReference type="Proteomes" id="UP000185622"/>
    </source>
</evidence>
<dbReference type="Pfam" id="PF00392">
    <property type="entry name" value="GntR"/>
    <property type="match status" value="1"/>
</dbReference>
<sequence>MSSFAKMQQSNLNTALFGLSLDRNSGLPLHAQLTHVLREMLRADPAAAGERLPPSRALAEELSVSRMTVTTAYDQLIAEGYLSTRPGGGTYVAEDLPHLAPPTPRKASRAAQGAPPPAWLPFQPGLPDQALFPRRLWARHLERAWRTPDPTLLDRPDPFGWPPLRLAIRDHLAAWRGLDCAPEQVMITGGAWDGFDLIARSAIAPGGLIATEDPGWATMGHVLASSGLNEHPVRIDAEGLDPVHLPTDTRAVIITPSRHFPTGAAMPLSRRLTLLDWARAHDALIVEDDYDSEFRYRGQPLPALAGLDGLQRVIYMGSFSKLLSPALRIGYIVLPERLVGPMRAAIDATGPRVSMVPQPALASFMASGEFATHLRRMRRHYAKRQRHLLNALTGLEEYLRLQPDPSGMHLCAGLGPALVPAGDRAISERAKAVGLTLRALSSHARLPDPPQGVLLGYAGFDEPTLSAAAEKLRALLTSLP</sequence>
<dbReference type="PANTHER" id="PTHR46577:SF1">
    <property type="entry name" value="HTH-TYPE TRANSCRIPTIONAL REGULATORY PROTEIN GABR"/>
    <property type="match status" value="1"/>
</dbReference>
<evidence type="ECO:0000256" key="4">
    <source>
        <dbReference type="ARBA" id="ARBA00023125"/>
    </source>
</evidence>
<evidence type="ECO:0000256" key="3">
    <source>
        <dbReference type="ARBA" id="ARBA00023015"/>
    </source>
</evidence>